<evidence type="ECO:0000313" key="1">
    <source>
        <dbReference type="EMBL" id="CEI74346.1"/>
    </source>
</evidence>
<dbReference type="AlphaFoldDB" id="A0A2P2BVG1"/>
<name>A0A2P2BVG1_9FIRM</name>
<dbReference type="Proteomes" id="UP000245695">
    <property type="component" value="Chromosome 1"/>
</dbReference>
<proteinExistence type="predicted"/>
<sequence length="51" mass="6032">MYSNNKDDIKKELKSLCADYVNILEKLKKEKIISEETYNTCSLKKISFLEE</sequence>
<keyword evidence="2" id="KW-1185">Reference proteome</keyword>
<evidence type="ECO:0000313" key="2">
    <source>
        <dbReference type="Proteomes" id="UP000245695"/>
    </source>
</evidence>
<gene>
    <name evidence="1" type="ORF">FRIFI_2830</name>
</gene>
<dbReference type="RefSeq" id="WP_166506182.1">
    <property type="nucleotide sequence ID" value="NZ_JAKNTL010000002.1"/>
</dbReference>
<reference evidence="1 2" key="1">
    <citation type="submission" date="2014-09" db="EMBL/GenBank/DDBJ databases">
        <authorList>
            <person name="Hornung B.V."/>
        </authorList>
    </citation>
    <scope>NUCLEOTIDE SEQUENCE [LARGE SCALE GENOMIC DNA]</scope>
    <source>
        <strain evidence="1 2">FRIFI</strain>
    </source>
</reference>
<dbReference type="EMBL" id="LN650648">
    <property type="protein sequence ID" value="CEI74346.1"/>
    <property type="molecule type" value="Genomic_DNA"/>
</dbReference>
<protein>
    <submittedName>
        <fullName evidence="1">Uncharacterized protein</fullName>
    </submittedName>
</protein>
<organism evidence="1 2">
    <name type="scientific">Romboutsia hominis</name>
    <dbReference type="NCBI Taxonomy" id="1507512"/>
    <lineage>
        <taxon>Bacteria</taxon>
        <taxon>Bacillati</taxon>
        <taxon>Bacillota</taxon>
        <taxon>Clostridia</taxon>
        <taxon>Peptostreptococcales</taxon>
        <taxon>Peptostreptococcaceae</taxon>
        <taxon>Romboutsia</taxon>
    </lineage>
</organism>
<dbReference type="KEGG" id="rhom:FRIFI_2830"/>
<accession>A0A2P2BVG1</accession>